<proteinExistence type="predicted"/>
<gene>
    <name evidence="1" type="ORF">CH339_16875</name>
</gene>
<dbReference type="NCBIfam" id="TIGR02935">
    <property type="entry name" value="NifX-associated nitrogen fixation protein"/>
    <property type="match status" value="1"/>
</dbReference>
<evidence type="ECO:0000313" key="1">
    <source>
        <dbReference type="EMBL" id="RAI25780.1"/>
    </source>
</evidence>
<dbReference type="Gene3D" id="1.10.3100.20">
    <property type="entry name" value="Protein of unknown function DUF269"/>
    <property type="match status" value="1"/>
</dbReference>
<dbReference type="PIRSF" id="PIRSF005788">
    <property type="entry name" value="NifK"/>
    <property type="match status" value="1"/>
</dbReference>
<accession>A0A327JH80</accession>
<keyword evidence="2" id="KW-1185">Reference proteome</keyword>
<reference evidence="1 2" key="1">
    <citation type="submission" date="2017-07" db="EMBL/GenBank/DDBJ databases">
        <title>Draft Genome Sequences of Select Purple Nonsulfur Bacteria.</title>
        <authorList>
            <person name="Lasarre B."/>
            <person name="Mckinlay J.B."/>
        </authorList>
    </citation>
    <scope>NUCLEOTIDE SEQUENCE [LARGE SCALE GENOMIC DNA]</scope>
    <source>
        <strain evidence="1 2">DSM 11290</strain>
    </source>
</reference>
<comment type="caution">
    <text evidence="1">The sequence shown here is derived from an EMBL/GenBank/DDBJ whole genome shotgun (WGS) entry which is preliminary data.</text>
</comment>
<evidence type="ECO:0000313" key="2">
    <source>
        <dbReference type="Proteomes" id="UP000249299"/>
    </source>
</evidence>
<evidence type="ECO:0008006" key="3">
    <source>
        <dbReference type="Google" id="ProtNLM"/>
    </source>
</evidence>
<dbReference type="Proteomes" id="UP000249299">
    <property type="component" value="Unassembled WGS sequence"/>
</dbReference>
<protein>
    <recommendedName>
        <fullName evidence="3">Nitrogen fixation protein</fullName>
    </recommendedName>
</protein>
<name>A0A327JH80_9HYPH</name>
<dbReference type="OrthoDB" id="9808545at2"/>
<organism evidence="1 2">
    <name type="scientific">Rhodobium orientis</name>
    <dbReference type="NCBI Taxonomy" id="34017"/>
    <lineage>
        <taxon>Bacteria</taxon>
        <taxon>Pseudomonadati</taxon>
        <taxon>Pseudomonadota</taxon>
        <taxon>Alphaproteobacteria</taxon>
        <taxon>Hyphomicrobiales</taxon>
        <taxon>Rhodobiaceae</taxon>
        <taxon>Rhodobium</taxon>
    </lineage>
</organism>
<sequence length="158" mass="17642">MNDFMEMVVTPDDPSLATPFATEMLRQMRAVDSYGTWDNAGDHEILDPFVMTKERKREVPVIGDPDELVLARVKAWYNALSASIEAETGLMAVPMVNLTHEGFGRAIIAVGRLIVVDRNLRDVHRFGFKSLDAMCEEATKIVAKAVALIEEHRDVAKL</sequence>
<dbReference type="EMBL" id="NPEV01000041">
    <property type="protein sequence ID" value="RAI25780.1"/>
    <property type="molecule type" value="Genomic_DNA"/>
</dbReference>
<dbReference type="RefSeq" id="WP_111435560.1">
    <property type="nucleotide sequence ID" value="NZ_JACIGG010000015.1"/>
</dbReference>
<dbReference type="AlphaFoldDB" id="A0A327JH80"/>
<dbReference type="InterPro" id="IPR004952">
    <property type="entry name" value="NifX-assoc_nitrogen_fix"/>
</dbReference>
<dbReference type="Pfam" id="PF03270">
    <property type="entry name" value="DUF269"/>
    <property type="match status" value="1"/>
</dbReference>